<evidence type="ECO:0000313" key="3">
    <source>
        <dbReference type="EMBL" id="VFT93690.1"/>
    </source>
</evidence>
<dbReference type="PROSITE" id="PS50896">
    <property type="entry name" value="LISH"/>
    <property type="match status" value="1"/>
</dbReference>
<keyword evidence="4" id="KW-1185">Reference proteome</keyword>
<dbReference type="OrthoDB" id="25503at2759"/>
<proteinExistence type="predicted"/>
<dbReference type="Gene3D" id="2.60.120.920">
    <property type="match status" value="1"/>
</dbReference>
<sequence>MELDVTCLPYHVQVYGEESARTVEYVGRANHPADAVCVRSLRPLHLTPLAAPVPRATSSTSPLEAALSGTFCAFPPIETESSYFEIRIEHVLRPKHKVSIGVCAAQHPPTTELGSSSHSIALACASGNILVNGVSIEKCAIKAMPGDIVGCGLVRHTLFFTFNGAVVATFAHWNGEYAPYGAIGLHGIGEKVQLMASPAAWTFDICAYMSTFDGILTPQTSLPPSTTLLEQMDHLVADYLYTMGYSGAAAALVSSASEETTTVSSLPQYMRQCIKRRQSAHIFEHVPRDNLPPTLRCHVDCLVFLDCLRDEQGNFSHVDAAIQFAHTHLAEYVTDVTLCHVVRQVLATLAYGAAGAFPNQAVVDKRFREHVLEELLAWAAETSETKRNHASSPSGTATKLEAWLARIALQKQGDMPWKYGAGLVGPIDQSDILVQEDEESESGL</sequence>
<gene>
    <name evidence="3" type="primary">Aste57867_16928</name>
    <name evidence="2" type="ORF">As57867_016870</name>
    <name evidence="3" type="ORF">ASTE57867_16928</name>
</gene>
<reference evidence="2" key="2">
    <citation type="submission" date="2019-06" db="EMBL/GenBank/DDBJ databases">
        <title>Genomics analysis of Aphanomyces spp. identifies a new class of oomycete effector associated with host adaptation.</title>
        <authorList>
            <person name="Gaulin E."/>
        </authorList>
    </citation>
    <scope>NUCLEOTIDE SEQUENCE</scope>
    <source>
        <strain evidence="2">CBS 578.67</strain>
    </source>
</reference>
<feature type="domain" description="SPRY" evidence="1">
    <location>
        <begin position="83"/>
        <end position="175"/>
    </location>
</feature>
<dbReference type="Proteomes" id="UP000332933">
    <property type="component" value="Unassembled WGS sequence"/>
</dbReference>
<dbReference type="EMBL" id="CAADRA010006024">
    <property type="protein sequence ID" value="VFT93690.1"/>
    <property type="molecule type" value="Genomic_DNA"/>
</dbReference>
<organism evidence="3 4">
    <name type="scientific">Aphanomyces stellatus</name>
    <dbReference type="NCBI Taxonomy" id="120398"/>
    <lineage>
        <taxon>Eukaryota</taxon>
        <taxon>Sar</taxon>
        <taxon>Stramenopiles</taxon>
        <taxon>Oomycota</taxon>
        <taxon>Saprolegniomycetes</taxon>
        <taxon>Saprolegniales</taxon>
        <taxon>Verrucalvaceae</taxon>
        <taxon>Aphanomyces</taxon>
    </lineage>
</organism>
<dbReference type="CDD" id="cd12885">
    <property type="entry name" value="SPRY_RanBP_like"/>
    <property type="match status" value="1"/>
</dbReference>
<evidence type="ECO:0000313" key="4">
    <source>
        <dbReference type="Proteomes" id="UP000332933"/>
    </source>
</evidence>
<name>A0A485L6K4_9STRA</name>
<dbReference type="EMBL" id="VJMH01006003">
    <property type="protein sequence ID" value="KAF0691932.1"/>
    <property type="molecule type" value="Genomic_DNA"/>
</dbReference>
<evidence type="ECO:0000259" key="1">
    <source>
        <dbReference type="Pfam" id="PF00622"/>
    </source>
</evidence>
<reference evidence="3 4" key="1">
    <citation type="submission" date="2019-03" db="EMBL/GenBank/DDBJ databases">
        <authorList>
            <person name="Gaulin E."/>
            <person name="Dumas B."/>
        </authorList>
    </citation>
    <scope>NUCLEOTIDE SEQUENCE [LARGE SCALE GENOMIC DNA]</scope>
    <source>
        <strain evidence="3">CBS 568.67</strain>
    </source>
</reference>
<dbReference type="InterPro" id="IPR003877">
    <property type="entry name" value="SPRY_dom"/>
</dbReference>
<protein>
    <submittedName>
        <fullName evidence="3">Aste57867_16928 protein</fullName>
    </submittedName>
</protein>
<dbReference type="AlphaFoldDB" id="A0A485L6K4"/>
<evidence type="ECO:0000313" key="2">
    <source>
        <dbReference type="EMBL" id="KAF0691932.1"/>
    </source>
</evidence>
<dbReference type="InterPro" id="IPR043136">
    <property type="entry name" value="B30.2/SPRY_sf"/>
</dbReference>
<dbReference type="InterPro" id="IPR006594">
    <property type="entry name" value="LisH"/>
</dbReference>
<dbReference type="InterPro" id="IPR044736">
    <property type="entry name" value="Gid1/RanBPM/SPLA_SPRY"/>
</dbReference>
<accession>A0A485L6K4</accession>
<dbReference type="Pfam" id="PF00622">
    <property type="entry name" value="SPRY"/>
    <property type="match status" value="1"/>
</dbReference>